<dbReference type="PANTHER" id="PTHR30537:SF79">
    <property type="entry name" value="TRANSCRIPTIONAL REGULATOR-RELATED"/>
    <property type="match status" value="1"/>
</dbReference>
<dbReference type="InterPro" id="IPR000847">
    <property type="entry name" value="LysR_HTH_N"/>
</dbReference>
<keyword evidence="7" id="KW-1185">Reference proteome</keyword>
<keyword evidence="4" id="KW-0804">Transcription</keyword>
<dbReference type="Gene3D" id="3.40.190.10">
    <property type="entry name" value="Periplasmic binding protein-like II"/>
    <property type="match status" value="2"/>
</dbReference>
<dbReference type="PRINTS" id="PR00039">
    <property type="entry name" value="HTHLYSR"/>
</dbReference>
<dbReference type="Gene3D" id="1.10.10.10">
    <property type="entry name" value="Winged helix-like DNA-binding domain superfamily/Winged helix DNA-binding domain"/>
    <property type="match status" value="1"/>
</dbReference>
<comment type="caution">
    <text evidence="6">The sequence shown here is derived from an EMBL/GenBank/DDBJ whole genome shotgun (WGS) entry which is preliminary data.</text>
</comment>
<keyword evidence="2" id="KW-0805">Transcription regulation</keyword>
<protein>
    <submittedName>
        <fullName evidence="6">LysR family transcriptional regulator</fullName>
    </submittedName>
</protein>
<evidence type="ECO:0000256" key="3">
    <source>
        <dbReference type="ARBA" id="ARBA00023125"/>
    </source>
</evidence>
<evidence type="ECO:0000259" key="5">
    <source>
        <dbReference type="PROSITE" id="PS50931"/>
    </source>
</evidence>
<accession>A0A3L9Y214</accession>
<dbReference type="Proteomes" id="UP000281343">
    <property type="component" value="Unassembled WGS sequence"/>
</dbReference>
<dbReference type="InterPro" id="IPR036390">
    <property type="entry name" value="WH_DNA-bd_sf"/>
</dbReference>
<dbReference type="PANTHER" id="PTHR30537">
    <property type="entry name" value="HTH-TYPE TRANSCRIPTIONAL REGULATOR"/>
    <property type="match status" value="1"/>
</dbReference>
<dbReference type="InterPro" id="IPR005119">
    <property type="entry name" value="LysR_subst-bd"/>
</dbReference>
<keyword evidence="3" id="KW-0238">DNA-binding</keyword>
<dbReference type="InterPro" id="IPR036388">
    <property type="entry name" value="WH-like_DNA-bd_sf"/>
</dbReference>
<dbReference type="GO" id="GO:0043565">
    <property type="term" value="F:sequence-specific DNA binding"/>
    <property type="evidence" value="ECO:0007669"/>
    <property type="project" value="TreeGrafter"/>
</dbReference>
<dbReference type="InterPro" id="IPR058163">
    <property type="entry name" value="LysR-type_TF_proteobact-type"/>
</dbReference>
<proteinExistence type="inferred from homology"/>
<dbReference type="SUPFAM" id="SSF53850">
    <property type="entry name" value="Periplasmic binding protein-like II"/>
    <property type="match status" value="1"/>
</dbReference>
<dbReference type="AlphaFoldDB" id="A0A3L9Y214"/>
<dbReference type="Pfam" id="PF03466">
    <property type="entry name" value="LysR_substrate"/>
    <property type="match status" value="1"/>
</dbReference>
<evidence type="ECO:0000256" key="1">
    <source>
        <dbReference type="ARBA" id="ARBA00009437"/>
    </source>
</evidence>
<dbReference type="EMBL" id="RCNT01000007">
    <property type="protein sequence ID" value="RMA41465.1"/>
    <property type="molecule type" value="Genomic_DNA"/>
</dbReference>
<organism evidence="6 7">
    <name type="scientific">Rhodophyticola porphyridii</name>
    <dbReference type="NCBI Taxonomy" id="1852017"/>
    <lineage>
        <taxon>Bacteria</taxon>
        <taxon>Pseudomonadati</taxon>
        <taxon>Pseudomonadota</taxon>
        <taxon>Alphaproteobacteria</taxon>
        <taxon>Rhodobacterales</taxon>
        <taxon>Roseobacteraceae</taxon>
        <taxon>Rhodophyticola</taxon>
    </lineage>
</organism>
<dbReference type="GO" id="GO:0003700">
    <property type="term" value="F:DNA-binding transcription factor activity"/>
    <property type="evidence" value="ECO:0007669"/>
    <property type="project" value="InterPro"/>
</dbReference>
<evidence type="ECO:0000256" key="4">
    <source>
        <dbReference type="ARBA" id="ARBA00023163"/>
    </source>
</evidence>
<evidence type="ECO:0000313" key="7">
    <source>
        <dbReference type="Proteomes" id="UP000281343"/>
    </source>
</evidence>
<comment type="similarity">
    <text evidence="1">Belongs to the LysR transcriptional regulatory family.</text>
</comment>
<dbReference type="PROSITE" id="PS50931">
    <property type="entry name" value="HTH_LYSR"/>
    <property type="match status" value="1"/>
</dbReference>
<reference evidence="6 7" key="1">
    <citation type="submission" date="2018-10" db="EMBL/GenBank/DDBJ databases">
        <authorList>
            <person name="Jung H.S."/>
            <person name="Jeon C.O."/>
        </authorList>
    </citation>
    <scope>NUCLEOTIDE SEQUENCE [LARGE SCALE GENOMIC DNA]</scope>
    <source>
        <strain evidence="6 7">MA-7-27</strain>
    </source>
</reference>
<dbReference type="Pfam" id="PF00126">
    <property type="entry name" value="HTH_1"/>
    <property type="match status" value="1"/>
</dbReference>
<evidence type="ECO:0000256" key="2">
    <source>
        <dbReference type="ARBA" id="ARBA00023015"/>
    </source>
</evidence>
<gene>
    <name evidence="6" type="ORF">D9R08_14205</name>
</gene>
<name>A0A3L9Y214_9RHOB</name>
<sequence length="331" mass="35871">MIPASLTCLESDLYRQPIKTIHHGILKVPNNGWRICHMIAPRRFLPSISSLLALEAFDRLGTAVAAAEELSLTHSAISRQLKVLEEQLGVSMFVRDGKGLALTKAGSRYAASVRQVLHGLAKASLEIKAGGNRDIINLAVLPSFGAVWLTPRLKGFCDQNPDIYINQRARLSPFDFDLESFDAALHYGARDWPGVRYLELARERMIPVCAASAAPAALPEPASLLNARLLHLDSRPGGWEEWFAAKGVPATRLRGMVFDQFSSLAAATAAGLGVALMPEYLAEAEIAAGRLAPLDDRPVPAGGAYYLVWQANSQPSAALEKLIAWLETPMA</sequence>
<feature type="domain" description="HTH lysR-type" evidence="5">
    <location>
        <begin position="46"/>
        <end position="103"/>
    </location>
</feature>
<dbReference type="SUPFAM" id="SSF46785">
    <property type="entry name" value="Winged helix' DNA-binding domain"/>
    <property type="match status" value="1"/>
</dbReference>
<evidence type="ECO:0000313" key="6">
    <source>
        <dbReference type="EMBL" id="RMA41465.1"/>
    </source>
</evidence>
<dbReference type="GO" id="GO:0006351">
    <property type="term" value="P:DNA-templated transcription"/>
    <property type="evidence" value="ECO:0007669"/>
    <property type="project" value="TreeGrafter"/>
</dbReference>